<dbReference type="EMBL" id="WLZY01000002">
    <property type="protein sequence ID" value="NDL57294.1"/>
    <property type="molecule type" value="Genomic_DNA"/>
</dbReference>
<sequence length="430" mass="45621">MVLPDPVRARVVALGSDILGTLALSDVPAALRPVARFAAAKRARLGGAAIAAAIESEPSFRRKVFETVAKSNPMLVRSLENGEPPAAADPVEVAAIAYLQRPEGWEDLVDAAAAAVEREAERSRGQREAEVAARIQEQLDAARAHARETRDRLRGEVNRLKEENSTLRRTLQQTRSKLSAARDAEADARTEAATAVEQAQAAQKAAESEARRLRSRLAEAEEAAAANRRTGRGERDLGTARLTLLLDTLSDAVTGVRRELALPAHSLRPADTVQAVEPAQPRPASGVGSGRAANDPALLSELLALPRAHAVVDGYNVTKEAWPATPLDAQRTRLLQGLTALAARTGAEVTCVFDGSDVSVPPPVGLAPGVRVRFSRPGQTADELIRDLIAAEPEGRVGVVVSSDREVAESVRRPGVRSVEAAALVGLLRT</sequence>
<proteinExistence type="predicted"/>
<evidence type="ECO:0000256" key="1">
    <source>
        <dbReference type="SAM" id="MobiDB-lite"/>
    </source>
</evidence>
<accession>A0A7K3M1Y4</accession>
<name>A0A7K3M1Y4_9ACTN</name>
<feature type="region of interest" description="Disordered" evidence="1">
    <location>
        <begin position="166"/>
        <end position="192"/>
    </location>
</feature>
<dbReference type="Pfam" id="PF05991">
    <property type="entry name" value="NYN_YacP"/>
    <property type="match status" value="1"/>
</dbReference>
<gene>
    <name evidence="2" type="ORF">F7O44_09455</name>
</gene>
<dbReference type="PANTHER" id="PTHR34547">
    <property type="entry name" value="YACP-LIKE NYN DOMAIN PROTEIN"/>
    <property type="match status" value="1"/>
</dbReference>
<feature type="compositionally biased region" description="Polar residues" evidence="1">
    <location>
        <begin position="167"/>
        <end position="177"/>
    </location>
</feature>
<comment type="caution">
    <text evidence="2">The sequence shown here is derived from an EMBL/GenBank/DDBJ whole genome shotgun (WGS) entry which is preliminary data.</text>
</comment>
<evidence type="ECO:0000313" key="3">
    <source>
        <dbReference type="Proteomes" id="UP000460435"/>
    </source>
</evidence>
<evidence type="ECO:0000313" key="2">
    <source>
        <dbReference type="EMBL" id="NDL57294.1"/>
    </source>
</evidence>
<dbReference type="PANTHER" id="PTHR34547:SF1">
    <property type="entry name" value="YACP-LIKE NYN DOMAIN PROTEIN"/>
    <property type="match status" value="1"/>
</dbReference>
<reference evidence="2 3" key="1">
    <citation type="submission" date="2019-11" db="EMBL/GenBank/DDBJ databases">
        <authorList>
            <person name="Li X.-J."/>
            <person name="Feng X.-M."/>
        </authorList>
    </citation>
    <scope>NUCLEOTIDE SEQUENCE [LARGE SCALE GENOMIC DNA]</scope>
    <source>
        <strain evidence="2 3">XMNu-373</strain>
    </source>
</reference>
<dbReference type="Proteomes" id="UP000460435">
    <property type="component" value="Unassembled WGS sequence"/>
</dbReference>
<feature type="compositionally biased region" description="Basic and acidic residues" evidence="1">
    <location>
        <begin position="180"/>
        <end position="190"/>
    </location>
</feature>
<organism evidence="2 3">
    <name type="scientific">Phytoactinopolyspora mesophila</name>
    <dbReference type="NCBI Taxonomy" id="2650750"/>
    <lineage>
        <taxon>Bacteria</taxon>
        <taxon>Bacillati</taxon>
        <taxon>Actinomycetota</taxon>
        <taxon>Actinomycetes</taxon>
        <taxon>Jiangellales</taxon>
        <taxon>Jiangellaceae</taxon>
        <taxon>Phytoactinopolyspora</taxon>
    </lineage>
</organism>
<dbReference type="InterPro" id="IPR010298">
    <property type="entry name" value="YacP-like"/>
</dbReference>
<keyword evidence="3" id="KW-1185">Reference proteome</keyword>
<dbReference type="AlphaFoldDB" id="A0A7K3M1Y4"/>
<protein>
    <submittedName>
        <fullName evidence="2">RNA-binding protein</fullName>
    </submittedName>
</protein>